<dbReference type="Proteomes" id="UP001172155">
    <property type="component" value="Unassembled WGS sequence"/>
</dbReference>
<dbReference type="PANTHER" id="PTHR42071">
    <property type="entry name" value="PROTOGLOBIN DOMAIN-CONTAINING PROTEIN"/>
    <property type="match status" value="1"/>
</dbReference>
<keyword evidence="3" id="KW-1185">Reference proteome</keyword>
<dbReference type="AlphaFoldDB" id="A0AA40FA09"/>
<dbReference type="PANTHER" id="PTHR42071:SF1">
    <property type="entry name" value="GLOBIN-SENSOR DOMAIN-CONTAINING PROTEIN"/>
    <property type="match status" value="1"/>
</dbReference>
<dbReference type="EMBL" id="JAUKUD010000001">
    <property type="protein sequence ID" value="KAK0753790.1"/>
    <property type="molecule type" value="Genomic_DNA"/>
</dbReference>
<evidence type="ECO:0000259" key="1">
    <source>
        <dbReference type="Pfam" id="PF11563"/>
    </source>
</evidence>
<dbReference type="Gene3D" id="1.10.490.10">
    <property type="entry name" value="Globins"/>
    <property type="match status" value="1"/>
</dbReference>
<feature type="domain" description="Globin-sensor" evidence="1">
    <location>
        <begin position="24"/>
        <end position="202"/>
    </location>
</feature>
<evidence type="ECO:0000313" key="3">
    <source>
        <dbReference type="Proteomes" id="UP001172155"/>
    </source>
</evidence>
<accession>A0AA40FA09</accession>
<dbReference type="Pfam" id="PF11563">
    <property type="entry name" value="Protoglobin"/>
    <property type="match status" value="1"/>
</dbReference>
<dbReference type="GO" id="GO:0019825">
    <property type="term" value="F:oxygen binding"/>
    <property type="evidence" value="ECO:0007669"/>
    <property type="project" value="InterPro"/>
</dbReference>
<gene>
    <name evidence="2" type="ORF">B0T18DRAFT_315507</name>
</gene>
<protein>
    <submittedName>
        <fullName evidence="2">Protoglobin-domain-containing protein</fullName>
    </submittedName>
</protein>
<reference evidence="2" key="1">
    <citation type="submission" date="2023-06" db="EMBL/GenBank/DDBJ databases">
        <title>Genome-scale phylogeny and comparative genomics of the fungal order Sordariales.</title>
        <authorList>
            <consortium name="Lawrence Berkeley National Laboratory"/>
            <person name="Hensen N."/>
            <person name="Bonometti L."/>
            <person name="Westerberg I."/>
            <person name="Brannstrom I.O."/>
            <person name="Guillou S."/>
            <person name="Cros-Aarteil S."/>
            <person name="Calhoun S."/>
            <person name="Haridas S."/>
            <person name="Kuo A."/>
            <person name="Mondo S."/>
            <person name="Pangilinan J."/>
            <person name="Riley R."/>
            <person name="LaButti K."/>
            <person name="Andreopoulos B."/>
            <person name="Lipzen A."/>
            <person name="Chen C."/>
            <person name="Yanf M."/>
            <person name="Daum C."/>
            <person name="Ng V."/>
            <person name="Clum A."/>
            <person name="Steindorff A."/>
            <person name="Ohm R."/>
            <person name="Martin F."/>
            <person name="Silar P."/>
            <person name="Natvig D."/>
            <person name="Lalanne C."/>
            <person name="Gautier V."/>
            <person name="Ament-velasquez S.L."/>
            <person name="Kruys A."/>
            <person name="Hutchinson M.I."/>
            <person name="Powell A.J."/>
            <person name="Barry K."/>
            <person name="Miller A.N."/>
            <person name="Grigoriev I.V."/>
            <person name="Debuchy R."/>
            <person name="Gladieux P."/>
            <person name="Thoren M.H."/>
            <person name="Johannesson H."/>
        </authorList>
    </citation>
    <scope>NUCLEOTIDE SEQUENCE</scope>
    <source>
        <strain evidence="2">SMH3187-1</strain>
    </source>
</reference>
<dbReference type="InterPro" id="IPR012292">
    <property type="entry name" value="Globin/Proto"/>
</dbReference>
<name>A0AA40FA09_9PEZI</name>
<dbReference type="InterPro" id="IPR009050">
    <property type="entry name" value="Globin-like_sf"/>
</dbReference>
<dbReference type="GO" id="GO:0020037">
    <property type="term" value="F:heme binding"/>
    <property type="evidence" value="ECO:0007669"/>
    <property type="project" value="InterPro"/>
</dbReference>
<organism evidence="2 3">
    <name type="scientific">Schizothecium vesticola</name>
    <dbReference type="NCBI Taxonomy" id="314040"/>
    <lineage>
        <taxon>Eukaryota</taxon>
        <taxon>Fungi</taxon>
        <taxon>Dikarya</taxon>
        <taxon>Ascomycota</taxon>
        <taxon>Pezizomycotina</taxon>
        <taxon>Sordariomycetes</taxon>
        <taxon>Sordariomycetidae</taxon>
        <taxon>Sordariales</taxon>
        <taxon>Schizotheciaceae</taxon>
        <taxon>Schizothecium</taxon>
    </lineage>
</organism>
<sequence length="274" mass="30359">MPSSASRNRPMQHIDRKALYTDLEARVAYLHSFLDFGQSDIDALISGRKYIQALIPAVVNIVYKKLLQYDITARAFTTRSTSFDGPMDDTPDEESPQILHRKKFLSGYLKKLCSDPAQMEFFEYLDKVGMMHTGIGRAVPLHVEYVHIGAALGVIQDIFNEALLSHPRLSMPRKLAMVKALGKIIWIQNDLFAKWYVHDGEEYTAGVDYAGVVEKEGWLKGKKVLDDVDEESDGSDDTAVSPSRRAAGLKGGCPFAGVVAGGKVAFDEGRMGEV</sequence>
<dbReference type="InterPro" id="IPR044398">
    <property type="entry name" value="Globin-sensor_dom"/>
</dbReference>
<evidence type="ECO:0000313" key="2">
    <source>
        <dbReference type="EMBL" id="KAK0753790.1"/>
    </source>
</evidence>
<proteinExistence type="predicted"/>
<comment type="caution">
    <text evidence="2">The sequence shown here is derived from an EMBL/GenBank/DDBJ whole genome shotgun (WGS) entry which is preliminary data.</text>
</comment>
<dbReference type="SUPFAM" id="SSF46458">
    <property type="entry name" value="Globin-like"/>
    <property type="match status" value="1"/>
</dbReference>